<evidence type="ECO:0000256" key="1">
    <source>
        <dbReference type="SAM" id="MobiDB-lite"/>
    </source>
</evidence>
<dbReference type="AlphaFoldDB" id="A0A8S2GDU4"/>
<feature type="region of interest" description="Disordered" evidence="1">
    <location>
        <begin position="114"/>
        <end position="150"/>
    </location>
</feature>
<organism evidence="3 4">
    <name type="scientific">Didymodactylos carnosus</name>
    <dbReference type="NCBI Taxonomy" id="1234261"/>
    <lineage>
        <taxon>Eukaryota</taxon>
        <taxon>Metazoa</taxon>
        <taxon>Spiralia</taxon>
        <taxon>Gnathifera</taxon>
        <taxon>Rotifera</taxon>
        <taxon>Eurotatoria</taxon>
        <taxon>Bdelloidea</taxon>
        <taxon>Philodinida</taxon>
        <taxon>Philodinidae</taxon>
        <taxon>Didymodactylos</taxon>
    </lineage>
</organism>
<dbReference type="EMBL" id="CAJOBA010000058">
    <property type="protein sequence ID" value="CAF3499671.1"/>
    <property type="molecule type" value="Genomic_DNA"/>
</dbReference>
<accession>A0A8S2GDU4</accession>
<evidence type="ECO:0000313" key="4">
    <source>
        <dbReference type="Proteomes" id="UP000682733"/>
    </source>
</evidence>
<dbReference type="Proteomes" id="UP000682733">
    <property type="component" value="Unassembled WGS sequence"/>
</dbReference>
<sequence>MYNTFKAVDLVHRETDMYEQQCEEIRSATTKTAKIEYIQHATINKNTTRSSTSSTNSSPGIAKHRQPRSNSTSVRNELKRLITTAATLKKLSSYTNAQLTLNEINTQLANDVRLKKSSTKKSSVKKSNQKPDKNSDNEKENIDATADPDLARVDDTTHMYSIGLSIESDIMLHENAQFNQNISDLNHSEFSTDVISGTEEEEADQSEYQSTTRKLKPEEADFLNNLELPEFSAIIASKLKEGVIGAMLVSLVEETSSFYLMRGTDLKRQRKFRLFIHKLVEKYQIPVTTRTISELIVMEFELIRKMNADQIETKITAFLNRLADFFEDASTEDVFKDDIIAMCDKKRMHPYILAIDNVKVDYLICYSDNVLMANIESVEQAVVILLAFYGVFECSCEPAYRGNLSLIQIATCDMPAERKQLLNKSTNYVKQFIAQLYYHSAQYLKP</sequence>
<feature type="region of interest" description="Disordered" evidence="1">
    <location>
        <begin position="43"/>
        <end position="76"/>
    </location>
</feature>
<feature type="compositionally biased region" description="Basic residues" evidence="1">
    <location>
        <begin position="115"/>
        <end position="128"/>
    </location>
</feature>
<evidence type="ECO:0000313" key="2">
    <source>
        <dbReference type="EMBL" id="CAF0726149.1"/>
    </source>
</evidence>
<reference evidence="3" key="1">
    <citation type="submission" date="2021-02" db="EMBL/GenBank/DDBJ databases">
        <authorList>
            <person name="Nowell W R."/>
        </authorList>
    </citation>
    <scope>NUCLEOTIDE SEQUENCE</scope>
</reference>
<protein>
    <submittedName>
        <fullName evidence="3">Uncharacterized protein</fullName>
    </submittedName>
</protein>
<proteinExistence type="predicted"/>
<dbReference type="Proteomes" id="UP000677228">
    <property type="component" value="Unassembled WGS sequence"/>
</dbReference>
<feature type="compositionally biased region" description="Low complexity" evidence="1">
    <location>
        <begin position="43"/>
        <end position="58"/>
    </location>
</feature>
<comment type="caution">
    <text evidence="3">The sequence shown here is derived from an EMBL/GenBank/DDBJ whole genome shotgun (WGS) entry which is preliminary data.</text>
</comment>
<name>A0A8S2GDU4_9BILA</name>
<feature type="compositionally biased region" description="Basic and acidic residues" evidence="1">
    <location>
        <begin position="129"/>
        <end position="142"/>
    </location>
</feature>
<evidence type="ECO:0000313" key="3">
    <source>
        <dbReference type="EMBL" id="CAF3499671.1"/>
    </source>
</evidence>
<gene>
    <name evidence="2" type="ORF">OVA965_LOCUS444</name>
    <name evidence="3" type="ORF">TMI583_LOCUS444</name>
</gene>
<dbReference type="EMBL" id="CAJNOK010000058">
    <property type="protein sequence ID" value="CAF0726149.1"/>
    <property type="molecule type" value="Genomic_DNA"/>
</dbReference>